<dbReference type="EMBL" id="LSRX01002862">
    <property type="protein sequence ID" value="OLP75044.1"/>
    <property type="molecule type" value="Genomic_DNA"/>
</dbReference>
<keyword evidence="2" id="KW-1185">Reference proteome</keyword>
<reference evidence="1 2" key="1">
    <citation type="submission" date="2016-02" db="EMBL/GenBank/DDBJ databases">
        <title>Genome analysis of coral dinoflagellate symbionts highlights evolutionary adaptations to a symbiotic lifestyle.</title>
        <authorList>
            <person name="Aranda M."/>
            <person name="Li Y."/>
            <person name="Liew Y.J."/>
            <person name="Baumgarten S."/>
            <person name="Simakov O."/>
            <person name="Wilson M."/>
            <person name="Piel J."/>
            <person name="Ashoor H."/>
            <person name="Bougouffa S."/>
            <person name="Bajic V.B."/>
            <person name="Ryu T."/>
            <person name="Ravasi T."/>
            <person name="Bayer T."/>
            <person name="Micklem G."/>
            <person name="Kim H."/>
            <person name="Bhak J."/>
            <person name="Lajeunesse T.C."/>
            <person name="Voolstra C.R."/>
        </authorList>
    </citation>
    <scope>NUCLEOTIDE SEQUENCE [LARGE SCALE GENOMIC DNA]</scope>
    <source>
        <strain evidence="1 2">CCMP2467</strain>
    </source>
</reference>
<evidence type="ECO:0000313" key="2">
    <source>
        <dbReference type="Proteomes" id="UP000186817"/>
    </source>
</evidence>
<protein>
    <submittedName>
        <fullName evidence="1">Uncharacterized protein</fullName>
    </submittedName>
</protein>
<gene>
    <name evidence="1" type="ORF">AK812_SmicGene45232</name>
</gene>
<accession>A0A1Q9BWM7</accession>
<proteinExistence type="predicted"/>
<evidence type="ECO:0000313" key="1">
    <source>
        <dbReference type="EMBL" id="OLP75044.1"/>
    </source>
</evidence>
<organism evidence="1 2">
    <name type="scientific">Symbiodinium microadriaticum</name>
    <name type="common">Dinoflagellate</name>
    <name type="synonym">Zooxanthella microadriatica</name>
    <dbReference type="NCBI Taxonomy" id="2951"/>
    <lineage>
        <taxon>Eukaryota</taxon>
        <taxon>Sar</taxon>
        <taxon>Alveolata</taxon>
        <taxon>Dinophyceae</taxon>
        <taxon>Suessiales</taxon>
        <taxon>Symbiodiniaceae</taxon>
        <taxon>Symbiodinium</taxon>
    </lineage>
</organism>
<comment type="caution">
    <text evidence="1">The sequence shown here is derived from an EMBL/GenBank/DDBJ whole genome shotgun (WGS) entry which is preliminary data.</text>
</comment>
<dbReference type="Proteomes" id="UP000186817">
    <property type="component" value="Unassembled WGS sequence"/>
</dbReference>
<sequence>MTKGLKERPLKGGKATLETAGHAKLLVALEAAALPPDAPGAAKALPALLAAADSLDGEEGAGKKTGVLAVPLICNKGLSPQP</sequence>
<name>A0A1Q9BWM7_SYMMI</name>
<dbReference type="AlphaFoldDB" id="A0A1Q9BWM7"/>